<accession>M0CIU8</accession>
<dbReference type="eggNOG" id="arCOG04198">
    <property type="taxonomic scope" value="Archaea"/>
</dbReference>
<evidence type="ECO:0000256" key="4">
    <source>
        <dbReference type="ARBA" id="ARBA00022982"/>
    </source>
</evidence>
<evidence type="ECO:0000313" key="8">
    <source>
        <dbReference type="EMBL" id="ELZ22297.1"/>
    </source>
</evidence>
<protein>
    <submittedName>
        <fullName evidence="8">DMSO reductase family type II enzyme, heme b subunit</fullName>
    </submittedName>
</protein>
<proteinExistence type="predicted"/>
<keyword evidence="2" id="KW-0349">Heme</keyword>
<evidence type="ECO:0000256" key="3">
    <source>
        <dbReference type="ARBA" id="ARBA00022723"/>
    </source>
</evidence>
<evidence type="ECO:0000256" key="5">
    <source>
        <dbReference type="ARBA" id="ARBA00023004"/>
    </source>
</evidence>
<dbReference type="Proteomes" id="UP000011626">
    <property type="component" value="Unassembled WGS sequence"/>
</dbReference>
<dbReference type="Gene3D" id="2.60.40.1190">
    <property type="match status" value="1"/>
</dbReference>
<dbReference type="AlphaFoldDB" id="M0CIU8"/>
<gene>
    <name evidence="8" type="ORF">C475_17333</name>
</gene>
<dbReference type="InterPro" id="IPR017838">
    <property type="entry name" value="DMSO_Rdtase_II_haem_b-bd_su"/>
</dbReference>
<comment type="caution">
    <text evidence="8">The sequence shown here is derived from an EMBL/GenBank/DDBJ whole genome shotgun (WGS) entry which is preliminary data.</text>
</comment>
<dbReference type="STRING" id="797114.C475_17333"/>
<keyword evidence="6" id="KW-0812">Transmembrane</keyword>
<dbReference type="SMART" id="SM00887">
    <property type="entry name" value="EB_dh"/>
    <property type="match status" value="1"/>
</dbReference>
<evidence type="ECO:0000259" key="7">
    <source>
        <dbReference type="SMART" id="SM00887"/>
    </source>
</evidence>
<dbReference type="OrthoDB" id="145826at2157"/>
<dbReference type="RefSeq" id="WP_006885133.1">
    <property type="nucleotide sequence ID" value="NZ_AOIU01000036.1"/>
</dbReference>
<keyword evidence="6" id="KW-0472">Membrane</keyword>
<dbReference type="GO" id="GO:0042597">
    <property type="term" value="C:periplasmic space"/>
    <property type="evidence" value="ECO:0007669"/>
    <property type="project" value="InterPro"/>
</dbReference>
<keyword evidence="4" id="KW-0249">Electron transport</keyword>
<keyword evidence="3" id="KW-0479">Metal-binding</keyword>
<keyword evidence="5" id="KW-0408">Iron</keyword>
<evidence type="ECO:0000256" key="1">
    <source>
        <dbReference type="ARBA" id="ARBA00022448"/>
    </source>
</evidence>
<organism evidence="8 9">
    <name type="scientific">Halosimplex carlsbadense 2-9-1</name>
    <dbReference type="NCBI Taxonomy" id="797114"/>
    <lineage>
        <taxon>Archaea</taxon>
        <taxon>Methanobacteriati</taxon>
        <taxon>Methanobacteriota</taxon>
        <taxon>Stenosarchaea group</taxon>
        <taxon>Halobacteria</taxon>
        <taxon>Halobacteriales</taxon>
        <taxon>Haloarculaceae</taxon>
        <taxon>Halosimplex</taxon>
    </lineage>
</organism>
<dbReference type="Pfam" id="PF09459">
    <property type="entry name" value="EB_dh"/>
    <property type="match status" value="2"/>
</dbReference>
<feature type="domain" description="Cytochrome c-552/DMSO reductase-like haem-binding" evidence="7">
    <location>
        <begin position="57"/>
        <end position="229"/>
    </location>
</feature>
<evidence type="ECO:0000256" key="6">
    <source>
        <dbReference type="SAM" id="Phobius"/>
    </source>
</evidence>
<name>M0CIU8_9EURY</name>
<dbReference type="EMBL" id="AOIU01000036">
    <property type="protein sequence ID" value="ELZ22297.1"/>
    <property type="molecule type" value="Genomic_DNA"/>
</dbReference>
<evidence type="ECO:0000313" key="9">
    <source>
        <dbReference type="Proteomes" id="UP000011626"/>
    </source>
</evidence>
<evidence type="ECO:0000256" key="2">
    <source>
        <dbReference type="ARBA" id="ARBA00022617"/>
    </source>
</evidence>
<dbReference type="GO" id="GO:0046872">
    <property type="term" value="F:metal ion binding"/>
    <property type="evidence" value="ECO:0007669"/>
    <property type="project" value="UniProtKB-KW"/>
</dbReference>
<sequence>MTDDSATRARDRSWLGVAALVVLAVVGAAVLPTLTSARPANEVPVGDVGANATDPTAESWTAVPSVELALASAPSGLPQASNVSTTHAQVRAASNGSHAFVRVSWPDATADRNASDLREFADAVAVQFPENESARPPIAMGGTGNHVNVWYWAGGTTEELLAGGAGTTTSFDQSAVDAEAVHEGGEWHVAFTREAAMAGNRTDLSGEQDVDVSVAVWNGSYGERAGRKAVSEWQYLAMGPGPQGPPYETILWTAAGLAVLFVTVVTIEGVRRTRGEAA</sequence>
<keyword evidence="9" id="KW-1185">Reference proteome</keyword>
<keyword evidence="6" id="KW-1133">Transmembrane helix</keyword>
<reference evidence="8 9" key="1">
    <citation type="journal article" date="2014" name="PLoS Genet.">
        <title>Phylogenetically driven sequencing of extremely halophilic archaea reveals strategies for static and dynamic osmo-response.</title>
        <authorList>
            <person name="Becker E.A."/>
            <person name="Seitzer P.M."/>
            <person name="Tritt A."/>
            <person name="Larsen D."/>
            <person name="Krusor M."/>
            <person name="Yao A.I."/>
            <person name="Wu D."/>
            <person name="Madern D."/>
            <person name="Eisen J.A."/>
            <person name="Darling A.E."/>
            <person name="Facciotti M.T."/>
        </authorList>
    </citation>
    <scope>NUCLEOTIDE SEQUENCE [LARGE SCALE GENOMIC DNA]</scope>
    <source>
        <strain evidence="8 9">2-9-1</strain>
    </source>
</reference>
<dbReference type="NCBIfam" id="TIGR03477">
    <property type="entry name" value="DMSO_red_II_gam"/>
    <property type="match status" value="1"/>
</dbReference>
<dbReference type="InterPro" id="IPR019020">
    <property type="entry name" value="Cyt-c552/DMSO_Rdtase_haem-bd"/>
</dbReference>
<keyword evidence="1" id="KW-0813">Transport</keyword>
<feature type="transmembrane region" description="Helical" evidence="6">
    <location>
        <begin position="250"/>
        <end position="270"/>
    </location>
</feature>
<dbReference type="GO" id="GO:0020037">
    <property type="term" value="F:heme binding"/>
    <property type="evidence" value="ECO:0007669"/>
    <property type="project" value="InterPro"/>
</dbReference>